<dbReference type="PATRIC" id="fig|820.27.peg.287"/>
<gene>
    <name evidence="11" type="primary">nahC</name>
    <name evidence="16" type="ORF">BHV79_09715</name>
    <name evidence="11" type="ORF">ERS852462_03857</name>
    <name evidence="14" type="ORF">GAP47_18535</name>
    <name evidence="13" type="ORF">GAQ34_14675</name>
    <name evidence="12" type="ORF">GAQ56_20025</name>
    <name evidence="15" type="ORF">POY80_07265</name>
</gene>
<evidence type="ECO:0000256" key="7">
    <source>
        <dbReference type="SAM" id="SignalP"/>
    </source>
</evidence>
<dbReference type="RefSeq" id="WP_057098167.1">
    <property type="nucleotide sequence ID" value="NZ_CP103250.1"/>
</dbReference>
<name>A0A139KHX1_BACUN</name>
<dbReference type="EMBL" id="WCUA01000017">
    <property type="protein sequence ID" value="KAB4183739.1"/>
    <property type="molecule type" value="Genomic_DNA"/>
</dbReference>
<dbReference type="SUPFAM" id="SSF55545">
    <property type="entry name" value="beta-N-acetylhexosaminidase-like domain"/>
    <property type="match status" value="1"/>
</dbReference>
<dbReference type="STRING" id="820.ERS852554_02423"/>
<keyword evidence="4 11" id="KW-0378">Hydrolase</keyword>
<dbReference type="SUPFAM" id="SSF51445">
    <property type="entry name" value="(Trans)glycosidases"/>
    <property type="match status" value="1"/>
</dbReference>
<evidence type="ECO:0000259" key="8">
    <source>
        <dbReference type="Pfam" id="PF00728"/>
    </source>
</evidence>
<dbReference type="Gene3D" id="2.60.120.260">
    <property type="entry name" value="Galactose-binding domain-like"/>
    <property type="match status" value="1"/>
</dbReference>
<evidence type="ECO:0000313" key="21">
    <source>
        <dbReference type="Proteomes" id="UP000462376"/>
    </source>
</evidence>
<protein>
    <recommendedName>
        <fullName evidence="3">beta-N-acetylhexosaminidase</fullName>
        <ecNumber evidence="3">3.2.1.52</ecNumber>
    </recommendedName>
</protein>
<dbReference type="PANTHER" id="PTHR22600:SF57">
    <property type="entry name" value="BETA-N-ACETYLHEXOSAMINIDASE"/>
    <property type="match status" value="1"/>
</dbReference>
<feature type="active site" description="Proton donor" evidence="6">
    <location>
        <position position="320"/>
    </location>
</feature>
<evidence type="ECO:0000313" key="17">
    <source>
        <dbReference type="Proteomes" id="UP000095614"/>
    </source>
</evidence>
<evidence type="ECO:0000313" key="16">
    <source>
        <dbReference type="EMBL" id="OKZ32683.1"/>
    </source>
</evidence>
<reference evidence="16 18" key="2">
    <citation type="journal article" date="2016" name="Nat. Biotechnol.">
        <title>Measurement of bacterial replication rates in microbial communities.</title>
        <authorList>
            <person name="Brown C.T."/>
            <person name="Olm M.R."/>
            <person name="Thomas B.C."/>
            <person name="Banfield J.F."/>
        </authorList>
    </citation>
    <scope>NUCLEOTIDE SEQUENCE [LARGE SCALE GENOMIC DNA]</scope>
    <source>
        <strain evidence="16">45_41</strain>
    </source>
</reference>
<dbReference type="Gene3D" id="3.20.20.80">
    <property type="entry name" value="Glycosidases"/>
    <property type="match status" value="1"/>
</dbReference>
<dbReference type="InterPro" id="IPR008979">
    <property type="entry name" value="Galactose-bd-like_sf"/>
</dbReference>
<dbReference type="Proteomes" id="UP000432488">
    <property type="component" value="Unassembled WGS sequence"/>
</dbReference>
<dbReference type="Proteomes" id="UP000186549">
    <property type="component" value="Unassembled WGS sequence"/>
</dbReference>
<dbReference type="Gene3D" id="3.30.379.10">
    <property type="entry name" value="Chitobiase/beta-hexosaminidase domain 2-like"/>
    <property type="match status" value="1"/>
</dbReference>
<evidence type="ECO:0000256" key="4">
    <source>
        <dbReference type="ARBA" id="ARBA00022801"/>
    </source>
</evidence>
<dbReference type="PANTHER" id="PTHR22600">
    <property type="entry name" value="BETA-HEXOSAMINIDASE"/>
    <property type="match status" value="1"/>
</dbReference>
<dbReference type="EMBL" id="MNQU01000224">
    <property type="protein sequence ID" value="OKZ32683.1"/>
    <property type="molecule type" value="Genomic_DNA"/>
</dbReference>
<evidence type="ECO:0000259" key="10">
    <source>
        <dbReference type="Pfam" id="PF13290"/>
    </source>
</evidence>
<evidence type="ECO:0000313" key="13">
    <source>
        <dbReference type="EMBL" id="KAB4183739.1"/>
    </source>
</evidence>
<dbReference type="GO" id="GO:0004563">
    <property type="term" value="F:beta-N-acetylhexosaminidase activity"/>
    <property type="evidence" value="ECO:0007669"/>
    <property type="project" value="UniProtKB-EC"/>
</dbReference>
<dbReference type="SUPFAM" id="SSF49785">
    <property type="entry name" value="Galactose-binding domain-like"/>
    <property type="match status" value="1"/>
</dbReference>
<feature type="signal peptide" evidence="7">
    <location>
        <begin position="1"/>
        <end position="23"/>
    </location>
</feature>
<dbReference type="InterPro" id="IPR015882">
    <property type="entry name" value="HEX_bac_N"/>
</dbReference>
<dbReference type="InterPro" id="IPR029018">
    <property type="entry name" value="Hex-like_dom2"/>
</dbReference>
<feature type="domain" description="GH29D-like beta-sandwich" evidence="10">
    <location>
        <begin position="534"/>
        <end position="584"/>
    </location>
</feature>
<feature type="domain" description="Glycoside hydrolase family 20 catalytic" evidence="8">
    <location>
        <begin position="147"/>
        <end position="489"/>
    </location>
</feature>
<proteinExistence type="inferred from homology"/>
<dbReference type="OrthoDB" id="1090159at2"/>
<evidence type="ECO:0000259" key="9">
    <source>
        <dbReference type="Pfam" id="PF02838"/>
    </source>
</evidence>
<evidence type="ECO:0000256" key="3">
    <source>
        <dbReference type="ARBA" id="ARBA00012663"/>
    </source>
</evidence>
<dbReference type="Proteomes" id="UP000442334">
    <property type="component" value="Unassembled WGS sequence"/>
</dbReference>
<dbReference type="CDD" id="cd06563">
    <property type="entry name" value="GH20_chitobiase-like"/>
    <property type="match status" value="1"/>
</dbReference>
<evidence type="ECO:0000256" key="2">
    <source>
        <dbReference type="ARBA" id="ARBA00006285"/>
    </source>
</evidence>
<keyword evidence="5 11" id="KW-0326">Glycosidase</keyword>
<comment type="similarity">
    <text evidence="2">Belongs to the glycosyl hydrolase 20 family.</text>
</comment>
<comment type="catalytic activity">
    <reaction evidence="1">
        <text>Hydrolysis of terminal non-reducing N-acetyl-D-hexosamine residues in N-acetyl-beta-D-hexosaminides.</text>
        <dbReference type="EC" id="3.2.1.52"/>
    </reaction>
</comment>
<organism evidence="11 17">
    <name type="scientific">Bacteroides uniformis</name>
    <dbReference type="NCBI Taxonomy" id="820"/>
    <lineage>
        <taxon>Bacteria</taxon>
        <taxon>Pseudomonadati</taxon>
        <taxon>Bacteroidota</taxon>
        <taxon>Bacteroidia</taxon>
        <taxon>Bacteroidales</taxon>
        <taxon>Bacteroidaceae</taxon>
        <taxon>Bacteroides</taxon>
    </lineage>
</organism>
<dbReference type="EMBL" id="WCTL01000023">
    <property type="protein sequence ID" value="KAB4231099.1"/>
    <property type="molecule type" value="Genomic_DNA"/>
</dbReference>
<dbReference type="PROSITE" id="PS51257">
    <property type="entry name" value="PROKAR_LIPOPROTEIN"/>
    <property type="match status" value="1"/>
</dbReference>
<dbReference type="EC" id="3.2.1.52" evidence="3"/>
<reference evidence="15" key="4">
    <citation type="submission" date="2022-10" db="EMBL/GenBank/DDBJ databases">
        <title>Human gut microbiome strain richness.</title>
        <authorList>
            <person name="Chen-Liaw A."/>
        </authorList>
    </citation>
    <scope>NUCLEOTIDE SEQUENCE</scope>
    <source>
        <strain evidence="15">A1_m1001262Bd0_191120</strain>
    </source>
</reference>
<evidence type="ECO:0000256" key="5">
    <source>
        <dbReference type="ARBA" id="ARBA00023295"/>
    </source>
</evidence>
<evidence type="ECO:0000313" key="20">
    <source>
        <dbReference type="Proteomes" id="UP000442334"/>
    </source>
</evidence>
<dbReference type="Proteomes" id="UP001218502">
    <property type="component" value="Unassembled WGS sequence"/>
</dbReference>
<sequence>MKRIKKTLTLVSMAVLLLTACEAPKELGVVPYPQYAQTTSKTVELPSTVTFSTNLAKSDMNDLLAYLPDFAIPMKLVDKNPFVTIEITDATDNPITAEGYNLTVSKQGVNIQASSAAGAFYGLQTLAQLARNGKKLPVTTIKDEPRFPYRGLHLDVSRHFFNTDYVKKQIDLVATYKINRLHWHLTDGAGWRLEIPGYPRLTEFAAWRKAANLQDWGKYDHHFCEKDEEGAYGGYYTEADVREVLEYARLRHVTVIPEIEMPGHSGEVLAAYPQLSCTGKPYTSGEVCIGNEETFKFFEDVLDEVIRLFPSRYIHIGGDEASRRHWKACPKCQKRMKEEGLKDESELQSYMIVRIEKYLNDKGREIIGWDEILDGGLAPNATVMSWRGTEGGIAAARMGHYAIMTPESHCYLDHYQDDPETQPLAFGACIPIGQTYSYDPAPDSLGSDICKYILGVQGNVWAEYLPTYEHAEYMIYPRIIALAEVGWTPMENKHPESFKRRINNEIRYIRTKGYNPFTLSEQVQTSQTVDYAKKKIMLSLTSEKHPIDIRYTTDGSEPTVSSKLYKKPFAVKDSILLTARLFDGEKPIGKSLHLRTDYHKGIGKKITYAPGGRYYQHKEVYKGGGDAGLLDGLRGGKSYMDGRWQGFCPNDLDAIIDLGEVTAIHRVMANFMQIRTPQVFLPAKVEVWASVDGKNFTLLGSDICSEEEAGKDVIFRDFGWIGTPTETRYVRFHAIQGKKQFLFTDEIVIQ</sequence>
<keyword evidence="7" id="KW-0732">Signal</keyword>
<dbReference type="Pfam" id="PF13290">
    <property type="entry name" value="CHB_HEX_C_1"/>
    <property type="match status" value="1"/>
</dbReference>
<dbReference type="InterPro" id="IPR059177">
    <property type="entry name" value="GH29D-like_dom"/>
</dbReference>
<feature type="chain" id="PRO_5014531005" description="beta-N-acetylhexosaminidase" evidence="7">
    <location>
        <begin position="24"/>
        <end position="750"/>
    </location>
</feature>
<dbReference type="InterPro" id="IPR025705">
    <property type="entry name" value="Beta_hexosaminidase_sua/sub"/>
</dbReference>
<evidence type="ECO:0000313" key="11">
    <source>
        <dbReference type="EMBL" id="CUP51666.1"/>
    </source>
</evidence>
<dbReference type="EMBL" id="CZAF01000013">
    <property type="protein sequence ID" value="CUP51666.1"/>
    <property type="molecule type" value="Genomic_DNA"/>
</dbReference>
<evidence type="ECO:0000313" key="19">
    <source>
        <dbReference type="Proteomes" id="UP000432488"/>
    </source>
</evidence>
<dbReference type="PRINTS" id="PR00738">
    <property type="entry name" value="GLHYDRLASE20"/>
</dbReference>
<evidence type="ECO:0000313" key="18">
    <source>
        <dbReference type="Proteomes" id="UP000186549"/>
    </source>
</evidence>
<reference evidence="19 20" key="3">
    <citation type="journal article" date="2019" name="Nat. Med.">
        <title>A library of human gut bacterial isolates paired with longitudinal multiomics data enables mechanistic microbiome research.</title>
        <authorList>
            <person name="Poyet M."/>
            <person name="Groussin M."/>
            <person name="Gibbons S.M."/>
            <person name="Avila-Pacheco J."/>
            <person name="Jiang X."/>
            <person name="Kearney S.M."/>
            <person name="Perrotta A.R."/>
            <person name="Berdy B."/>
            <person name="Zhao S."/>
            <person name="Lieberman T.D."/>
            <person name="Swanson P.K."/>
            <person name="Smith M."/>
            <person name="Roesemann S."/>
            <person name="Alexander J.E."/>
            <person name="Rich S.A."/>
            <person name="Livny J."/>
            <person name="Vlamakis H."/>
            <person name="Clish C."/>
            <person name="Bullock K."/>
            <person name="Deik A."/>
            <person name="Scott J."/>
            <person name="Pierce K.A."/>
            <person name="Xavier R.J."/>
            <person name="Alm E.J."/>
        </authorList>
    </citation>
    <scope>NUCLEOTIDE SEQUENCE [LARGE SCALE GENOMIC DNA]</scope>
    <source>
        <strain evidence="13 20">BIOML-A21</strain>
        <strain evidence="12 19">BIOML-A42</strain>
        <strain evidence="14 21">BIOML-A5</strain>
    </source>
</reference>
<dbReference type="EMBL" id="JAQNQY010000006">
    <property type="protein sequence ID" value="MDC1752240.1"/>
    <property type="molecule type" value="Genomic_DNA"/>
</dbReference>
<evidence type="ECO:0000256" key="1">
    <source>
        <dbReference type="ARBA" id="ARBA00001231"/>
    </source>
</evidence>
<evidence type="ECO:0000313" key="12">
    <source>
        <dbReference type="EMBL" id="KAB4087202.1"/>
    </source>
</evidence>
<dbReference type="Pfam" id="PF00728">
    <property type="entry name" value="Glyco_hydro_20"/>
    <property type="match status" value="1"/>
</dbReference>
<dbReference type="GO" id="GO:0005975">
    <property type="term" value="P:carbohydrate metabolic process"/>
    <property type="evidence" value="ECO:0007669"/>
    <property type="project" value="InterPro"/>
</dbReference>
<evidence type="ECO:0000313" key="14">
    <source>
        <dbReference type="EMBL" id="KAB4231099.1"/>
    </source>
</evidence>
<evidence type="ECO:0000256" key="6">
    <source>
        <dbReference type="PIRSR" id="PIRSR625705-1"/>
    </source>
</evidence>
<dbReference type="InterPro" id="IPR017853">
    <property type="entry name" value="GH"/>
</dbReference>
<dbReference type="GO" id="GO:0016020">
    <property type="term" value="C:membrane"/>
    <property type="evidence" value="ECO:0007669"/>
    <property type="project" value="TreeGrafter"/>
</dbReference>
<dbReference type="InterPro" id="IPR015883">
    <property type="entry name" value="Glyco_hydro_20_cat"/>
</dbReference>
<feature type="domain" description="Beta-hexosaminidase bacterial type N-terminal" evidence="9">
    <location>
        <begin position="28"/>
        <end position="143"/>
    </location>
</feature>
<reference evidence="11 17" key="1">
    <citation type="submission" date="2015-09" db="EMBL/GenBank/DDBJ databases">
        <authorList>
            <consortium name="Pathogen Informatics"/>
        </authorList>
    </citation>
    <scope>NUCLEOTIDE SEQUENCE [LARGE SCALE GENOMIC DNA]</scope>
    <source>
        <strain evidence="11 17">2789STDY5834847</strain>
    </source>
</reference>
<dbReference type="GO" id="GO:0030203">
    <property type="term" value="P:glycosaminoglycan metabolic process"/>
    <property type="evidence" value="ECO:0007669"/>
    <property type="project" value="TreeGrafter"/>
</dbReference>
<dbReference type="Proteomes" id="UP000095614">
    <property type="component" value="Unassembled WGS sequence"/>
</dbReference>
<dbReference type="AlphaFoldDB" id="A0A139KHX1"/>
<dbReference type="Pfam" id="PF02838">
    <property type="entry name" value="Glyco_hydro_20b"/>
    <property type="match status" value="1"/>
</dbReference>
<evidence type="ECO:0000313" key="15">
    <source>
        <dbReference type="EMBL" id="MDC1752240.1"/>
    </source>
</evidence>
<dbReference type="EMBL" id="WCUV01000019">
    <property type="protein sequence ID" value="KAB4087202.1"/>
    <property type="molecule type" value="Genomic_DNA"/>
</dbReference>
<accession>A0A139KHX1</accession>
<dbReference type="Proteomes" id="UP000462376">
    <property type="component" value="Unassembled WGS sequence"/>
</dbReference>